<keyword evidence="3" id="KW-1185">Reference proteome</keyword>
<comment type="caution">
    <text evidence="2">The sequence shown here is derived from an EMBL/GenBank/DDBJ whole genome shotgun (WGS) entry which is preliminary data.</text>
</comment>
<dbReference type="OrthoDB" id="9816906at2"/>
<evidence type="ECO:0000256" key="1">
    <source>
        <dbReference type="SAM" id="SignalP"/>
    </source>
</evidence>
<dbReference type="Proteomes" id="UP000019464">
    <property type="component" value="Unassembled WGS sequence"/>
</dbReference>
<evidence type="ECO:0008006" key="4">
    <source>
        <dbReference type="Google" id="ProtNLM"/>
    </source>
</evidence>
<evidence type="ECO:0000313" key="2">
    <source>
        <dbReference type="EMBL" id="EXJ11784.1"/>
    </source>
</evidence>
<dbReference type="EMBL" id="AONB01000004">
    <property type="protein sequence ID" value="EXJ11784.1"/>
    <property type="molecule type" value="Genomic_DNA"/>
</dbReference>
<name>W9UXI0_9GAMM</name>
<dbReference type="RefSeq" id="WP_036508773.1">
    <property type="nucleotide sequence ID" value="NZ_AONB01000004.1"/>
</dbReference>
<feature type="chain" id="PRO_5004933707" description="Lipoprotein" evidence="1">
    <location>
        <begin position="25"/>
        <end position="450"/>
    </location>
</feature>
<protein>
    <recommendedName>
        <fullName evidence="4">Lipoprotein</fullName>
    </recommendedName>
</protein>
<accession>W9UXI0</accession>
<dbReference type="AlphaFoldDB" id="W9UXI0"/>
<evidence type="ECO:0000313" key="3">
    <source>
        <dbReference type="Proteomes" id="UP000019464"/>
    </source>
</evidence>
<reference evidence="3" key="1">
    <citation type="submission" date="2012-11" db="EMBL/GenBank/DDBJ databases">
        <authorList>
            <person name="Singh A."/>
            <person name="Pinnaka A.K."/>
            <person name="Vaidya B."/>
        </authorList>
    </citation>
    <scope>NUCLEOTIDE SEQUENCE [LARGE SCALE GENOMIC DNA]</scope>
    <source>
        <strain evidence="3">AK23</strain>
    </source>
</reference>
<gene>
    <name evidence="2" type="ORF">D791_01157</name>
</gene>
<reference evidence="2 3" key="2">
    <citation type="journal article" date="2015" name="Syst. Appl. Microbiol.">
        <title>Nitrincola nitratireducens sp. nov. isolated from a haloalkaline crater lake.</title>
        <authorList>
            <person name="Singh A."/>
            <person name="Vaidya B."/>
            <person name="Tanuku N.R."/>
            <person name="Pinnaka A.K."/>
        </authorList>
    </citation>
    <scope>NUCLEOTIDE SEQUENCE [LARGE SCALE GENOMIC DNA]</scope>
    <source>
        <strain evidence="2 3">AK23</strain>
    </source>
</reference>
<proteinExistence type="predicted"/>
<keyword evidence="1" id="KW-0732">Signal</keyword>
<sequence>MKNKMIKPLVIAVGLASSVGCVFANQLMNVDSPADNLPTLTSVGGEFEGVSFNTWSERLSGHYVSRCQQVTDVRYQGRPTYEKVYEFFEPSGEDTEVDLSAVFYYYRDTDTTCSGEPLVALTFEGVRVELDSEFMQVHPEYGIFVPVSRLTYHVNNSGSFSSEPTRLASGDYVVGDFTFSQDHVDGGEFKALLSADTILHRTFADDDVDLDINGFPELMDFFNTFDQLLRYGFLQRPFAEGIVAVGQFSADLSSLNGVFASACELDDNVQMQNIWGPFARVREIVTLNAVSDNQVIGNLQKHIYDHHNTLCLGEPILSFEQEGLVFDVVSESSRLEPEFGLDLTALRVDIAGPTATGYEWVPEGDYIFRDGLVLSYEMIGSFETKAIINTDPFGLIAGFDEESGLDPDGYVNVFDTYFYRVALSEDGGVDMPTSRRRGGLPVWLPAIIQQ</sequence>
<feature type="signal peptide" evidence="1">
    <location>
        <begin position="1"/>
        <end position="24"/>
    </location>
</feature>
<organism evidence="2 3">
    <name type="scientific">Nitrincola nitratireducens</name>
    <dbReference type="NCBI Taxonomy" id="1229521"/>
    <lineage>
        <taxon>Bacteria</taxon>
        <taxon>Pseudomonadati</taxon>
        <taxon>Pseudomonadota</taxon>
        <taxon>Gammaproteobacteria</taxon>
        <taxon>Oceanospirillales</taxon>
        <taxon>Oceanospirillaceae</taxon>
        <taxon>Nitrincola</taxon>
    </lineage>
</organism>
<dbReference type="PROSITE" id="PS51257">
    <property type="entry name" value="PROKAR_LIPOPROTEIN"/>
    <property type="match status" value="1"/>
</dbReference>